<dbReference type="AlphaFoldDB" id="A0A177L967"/>
<dbReference type="EMBL" id="LQWY01000011">
    <property type="protein sequence ID" value="OAH62300.1"/>
    <property type="molecule type" value="Genomic_DNA"/>
</dbReference>
<keyword evidence="2" id="KW-0175">Coiled coil</keyword>
<dbReference type="InterPro" id="IPR011055">
    <property type="entry name" value="Dup_hybrid_motif"/>
</dbReference>
<name>A0A177L967_9BACI</name>
<evidence type="ECO:0000259" key="5">
    <source>
        <dbReference type="Pfam" id="PF24568"/>
    </source>
</evidence>
<evidence type="ECO:0000259" key="4">
    <source>
        <dbReference type="Pfam" id="PF01551"/>
    </source>
</evidence>
<sequence>MRIVDTGTRGEKKLKRRSYMTLVIAASLGFSLTGEAFAAKLSDLEQRKQEIQSQKSGLESNINEKEQQISELQQQQDQITVEIRKLDQTISETESKIRAKETEITKTKAEIERLRVEIKELKIRIAERTVVLEDRARSIQQSGGSASYIDVLLGAESFSDFINRATAVTTLVNADKDILEEQEKDKKQLEENEQKVKEQLANLETMLKELEAMNAQLIEKRTAKNNVMKGLVADEHEAHHTKLNLEEEQSLLESQEASIQEAIRVEQVRIAEQNRLATEAKQRAQKEATQRAAAHKEAAQTPAASTAETTRSTVTPTDSGGMFMRPAQGTFTSGFGTRDLGDHKGVDIANSASVPIVAAADGVVSRSYYSDTYGNAIFISHSINGQIYTTVYAHMSERIVQGGSVQKGQTIGYMGNTGQSFGQHLHFEIHKGPWTLGKENAVDPAQYINL</sequence>
<feature type="region of interest" description="Disordered" evidence="3">
    <location>
        <begin position="279"/>
        <end position="328"/>
    </location>
</feature>
<feature type="domain" description="Peptidoglycan hydrolase PcsB coiled-coil" evidence="5">
    <location>
        <begin position="118"/>
        <end position="191"/>
    </location>
</feature>
<feature type="coiled-coil region" evidence="2">
    <location>
        <begin position="172"/>
        <end position="265"/>
    </location>
</feature>
<dbReference type="InterPro" id="IPR057309">
    <property type="entry name" value="PcsB_CC"/>
</dbReference>
<dbReference type="Pfam" id="PF01551">
    <property type="entry name" value="Peptidase_M23"/>
    <property type="match status" value="1"/>
</dbReference>
<evidence type="ECO:0000256" key="1">
    <source>
        <dbReference type="ARBA" id="ARBA00022729"/>
    </source>
</evidence>
<evidence type="ECO:0000313" key="6">
    <source>
        <dbReference type="EMBL" id="OAH62300.1"/>
    </source>
</evidence>
<accession>A0A177L967</accession>
<dbReference type="PANTHER" id="PTHR21666">
    <property type="entry name" value="PEPTIDASE-RELATED"/>
    <property type="match status" value="1"/>
</dbReference>
<keyword evidence="7" id="KW-1185">Reference proteome</keyword>
<dbReference type="GO" id="GO:0004222">
    <property type="term" value="F:metalloendopeptidase activity"/>
    <property type="evidence" value="ECO:0007669"/>
    <property type="project" value="TreeGrafter"/>
</dbReference>
<dbReference type="STRING" id="29332.AWH48_08670"/>
<evidence type="ECO:0000256" key="3">
    <source>
        <dbReference type="SAM" id="MobiDB-lite"/>
    </source>
</evidence>
<feature type="compositionally biased region" description="Polar residues" evidence="3">
    <location>
        <begin position="302"/>
        <end position="318"/>
    </location>
</feature>
<dbReference type="SUPFAM" id="SSF51261">
    <property type="entry name" value="Duplicated hybrid motif"/>
    <property type="match status" value="1"/>
</dbReference>
<protein>
    <submittedName>
        <fullName evidence="6">Peptidase M23</fullName>
    </submittedName>
</protein>
<dbReference type="InterPro" id="IPR050570">
    <property type="entry name" value="Cell_wall_metabolism_enzyme"/>
</dbReference>
<feature type="coiled-coil region" evidence="2">
    <location>
        <begin position="34"/>
        <end position="124"/>
    </location>
</feature>
<dbReference type="CDD" id="cd12797">
    <property type="entry name" value="M23_peptidase"/>
    <property type="match status" value="1"/>
</dbReference>
<feature type="compositionally biased region" description="Basic and acidic residues" evidence="3">
    <location>
        <begin position="279"/>
        <end position="298"/>
    </location>
</feature>
<dbReference type="PANTHER" id="PTHR21666:SF270">
    <property type="entry name" value="MUREIN HYDROLASE ACTIVATOR ENVC"/>
    <property type="match status" value="1"/>
</dbReference>
<dbReference type="Proteomes" id="UP000076935">
    <property type="component" value="Unassembled WGS sequence"/>
</dbReference>
<evidence type="ECO:0000313" key="7">
    <source>
        <dbReference type="Proteomes" id="UP000076935"/>
    </source>
</evidence>
<proteinExistence type="predicted"/>
<dbReference type="Gene3D" id="2.70.70.10">
    <property type="entry name" value="Glucose Permease (Domain IIA)"/>
    <property type="match status" value="1"/>
</dbReference>
<keyword evidence="1" id="KW-0732">Signal</keyword>
<comment type="caution">
    <text evidence="6">The sequence shown here is derived from an EMBL/GenBank/DDBJ whole genome shotgun (WGS) entry which is preliminary data.</text>
</comment>
<dbReference type="Pfam" id="PF24568">
    <property type="entry name" value="CC_PcsB"/>
    <property type="match status" value="1"/>
</dbReference>
<reference evidence="6 7" key="1">
    <citation type="submission" date="2016-01" db="EMBL/GenBank/DDBJ databases">
        <title>Investigation of taxonomic status of Bacillus aminovorans.</title>
        <authorList>
            <person name="Verma A."/>
            <person name="Pal Y."/>
            <person name="Krishnamurthi S."/>
        </authorList>
    </citation>
    <scope>NUCLEOTIDE SEQUENCE [LARGE SCALE GENOMIC DNA]</scope>
    <source>
        <strain evidence="6 7">DSM 1314</strain>
    </source>
</reference>
<evidence type="ECO:0000256" key="2">
    <source>
        <dbReference type="SAM" id="Coils"/>
    </source>
</evidence>
<dbReference type="InterPro" id="IPR016047">
    <property type="entry name" value="M23ase_b-sheet_dom"/>
</dbReference>
<gene>
    <name evidence="6" type="ORF">AWH49_10725</name>
</gene>
<organism evidence="6 7">
    <name type="scientific">Domibacillus aminovorans</name>
    <dbReference type="NCBI Taxonomy" id="29332"/>
    <lineage>
        <taxon>Bacteria</taxon>
        <taxon>Bacillati</taxon>
        <taxon>Bacillota</taxon>
        <taxon>Bacilli</taxon>
        <taxon>Bacillales</taxon>
        <taxon>Bacillaceae</taxon>
        <taxon>Domibacillus</taxon>
    </lineage>
</organism>
<dbReference type="Gene3D" id="6.10.250.3150">
    <property type="match status" value="1"/>
</dbReference>
<feature type="domain" description="M23ase beta-sheet core" evidence="4">
    <location>
        <begin position="342"/>
        <end position="444"/>
    </location>
</feature>